<dbReference type="Proteomes" id="UP001628156">
    <property type="component" value="Unassembled WGS sequence"/>
</dbReference>
<comment type="subcellular location">
    <subcellularLocation>
        <location evidence="1">Cytoplasm</location>
    </subcellularLocation>
</comment>
<name>A0ABQ0DP54_9EUKA</name>
<accession>A0ABQ0DP54</accession>
<reference evidence="7 8" key="1">
    <citation type="journal article" date="2019" name="PLoS Negl. Trop. Dis.">
        <title>Whole genome sequencing of Entamoeba nuttalli reveals mammalian host-related molecular signatures and a novel octapeptide-repeat surface protein.</title>
        <authorList>
            <person name="Tanaka M."/>
            <person name="Makiuchi T."/>
            <person name="Komiyama T."/>
            <person name="Shiina T."/>
            <person name="Osaki K."/>
            <person name="Tachibana H."/>
        </authorList>
    </citation>
    <scope>NUCLEOTIDE SEQUENCE [LARGE SCALE GENOMIC DNA]</scope>
    <source>
        <strain evidence="7 8">P19-061405</strain>
    </source>
</reference>
<dbReference type="Gene3D" id="1.10.555.10">
    <property type="entry name" value="Rho GTPase activation protein"/>
    <property type="match status" value="1"/>
</dbReference>
<dbReference type="SMART" id="SM00324">
    <property type="entry name" value="RhoGAP"/>
    <property type="match status" value="1"/>
</dbReference>
<organism evidence="7 8">
    <name type="scientific">Entamoeba nuttalli</name>
    <dbReference type="NCBI Taxonomy" id="412467"/>
    <lineage>
        <taxon>Eukaryota</taxon>
        <taxon>Amoebozoa</taxon>
        <taxon>Evosea</taxon>
        <taxon>Archamoebae</taxon>
        <taxon>Mastigamoebida</taxon>
        <taxon>Entamoebidae</taxon>
        <taxon>Entamoeba</taxon>
    </lineage>
</organism>
<dbReference type="SUPFAM" id="SSF48350">
    <property type="entry name" value="GTPase activation domain, GAP"/>
    <property type="match status" value="1"/>
</dbReference>
<evidence type="ECO:0000256" key="5">
    <source>
        <dbReference type="SAM" id="MobiDB-lite"/>
    </source>
</evidence>
<keyword evidence="2" id="KW-0343">GTPase activation</keyword>
<sequence length="471" mass="54535">MEKVEEGYHTIHLWKGKVIEEKEVIYYIYNDMEILQIGRQVPIILRKAYLKLHPEVKGMKEEEIKLSFEIVFDKEYYFICKDKCEYWYWINKLSYFTHNIGVLGFPLLVAIRKSGWRVPNPIYRCIEYLEHNNGINVEGIFRMNGNAKDIDRIKDLVEHDQDIQFTQEDDCFIAASFMKLYLREMIEPLIPFNLYEQFIQLPKGGSNIKQFICQLPEANQDTLWFILHFLKKVIHNSEKNKMNAYNLSTCIALTVCSPQLTKPTDQMEYTLGAVESFSFLLTHFDEMFCEIEKRNMNKGMTLPTFPAFSPSCVDLSSLAQIIRNDIKKGFRSSYKKTSSGFSSPITSSPRGEDIQGEHQFNFNHGNSPSLSPPLKDDLKMSKTSFLHHSNRSRASCGDILEILSQENNTKKKTDSTTITSSQKQIETTIPGKICRSNPFFMNPDVRQKVIGPIKSPFDKYNSDVISKQSSM</sequence>
<keyword evidence="8" id="KW-1185">Reference proteome</keyword>
<feature type="region of interest" description="Disordered" evidence="5">
    <location>
        <begin position="339"/>
        <end position="376"/>
    </location>
</feature>
<dbReference type="InterPro" id="IPR008936">
    <property type="entry name" value="Rho_GTPase_activation_prot"/>
</dbReference>
<evidence type="ECO:0000256" key="4">
    <source>
        <dbReference type="ARBA" id="ARBA00037092"/>
    </source>
</evidence>
<dbReference type="EMBL" id="BAAFRS010000211">
    <property type="protein sequence ID" value="GAB1224626.1"/>
    <property type="molecule type" value="Genomic_DNA"/>
</dbReference>
<evidence type="ECO:0000259" key="6">
    <source>
        <dbReference type="PROSITE" id="PS50238"/>
    </source>
</evidence>
<gene>
    <name evidence="7" type="ORF">ENUP19_0211G0025</name>
</gene>
<evidence type="ECO:0000313" key="7">
    <source>
        <dbReference type="EMBL" id="GAB1224626.1"/>
    </source>
</evidence>
<feature type="domain" description="Rho-GAP" evidence="6">
    <location>
        <begin position="105"/>
        <end position="288"/>
    </location>
</feature>
<protein>
    <recommendedName>
        <fullName evidence="6">Rho-GAP domain-containing protein</fullName>
    </recommendedName>
</protein>
<dbReference type="Pfam" id="PF00620">
    <property type="entry name" value="RhoGAP"/>
    <property type="match status" value="1"/>
</dbReference>
<dbReference type="CDD" id="cd00159">
    <property type="entry name" value="RhoGAP"/>
    <property type="match status" value="1"/>
</dbReference>
<evidence type="ECO:0000313" key="8">
    <source>
        <dbReference type="Proteomes" id="UP001628156"/>
    </source>
</evidence>
<dbReference type="PANTHER" id="PTHR23176:SF129">
    <property type="entry name" value="RHO GTPASE ACTIVATING PROTEIN AT 16F, ISOFORM E-RELATED"/>
    <property type="match status" value="1"/>
</dbReference>
<evidence type="ECO:0000256" key="2">
    <source>
        <dbReference type="ARBA" id="ARBA00022468"/>
    </source>
</evidence>
<proteinExistence type="predicted"/>
<keyword evidence="3" id="KW-0963">Cytoplasm</keyword>
<dbReference type="PANTHER" id="PTHR23176">
    <property type="entry name" value="RHO/RAC/CDC GTPASE-ACTIVATING PROTEIN"/>
    <property type="match status" value="1"/>
</dbReference>
<feature type="compositionally biased region" description="Polar residues" evidence="5">
    <location>
        <begin position="358"/>
        <end position="369"/>
    </location>
</feature>
<dbReference type="PROSITE" id="PS50238">
    <property type="entry name" value="RHOGAP"/>
    <property type="match status" value="1"/>
</dbReference>
<comment type="caution">
    <text evidence="7">The sequence shown here is derived from an EMBL/GenBank/DDBJ whole genome shotgun (WGS) entry which is preliminary data.</text>
</comment>
<dbReference type="InterPro" id="IPR000198">
    <property type="entry name" value="RhoGAP_dom"/>
</dbReference>
<dbReference type="InterPro" id="IPR050729">
    <property type="entry name" value="Rho-GAP"/>
</dbReference>
<evidence type="ECO:0000256" key="1">
    <source>
        <dbReference type="ARBA" id="ARBA00004496"/>
    </source>
</evidence>
<feature type="compositionally biased region" description="Low complexity" evidence="5">
    <location>
        <begin position="339"/>
        <end position="349"/>
    </location>
</feature>
<evidence type="ECO:0000256" key="3">
    <source>
        <dbReference type="ARBA" id="ARBA00022490"/>
    </source>
</evidence>
<comment type="function">
    <text evidence="4">Rho GTPase-activating protein involved in the signal transduction pathway.</text>
</comment>